<keyword evidence="3" id="KW-0804">Transcription</keyword>
<dbReference type="Pfam" id="PF21993">
    <property type="entry name" value="TetR_C_13_2"/>
    <property type="match status" value="1"/>
</dbReference>
<dbReference type="Pfam" id="PF00440">
    <property type="entry name" value="TetR_N"/>
    <property type="match status" value="1"/>
</dbReference>
<keyword evidence="2 4" id="KW-0238">DNA-binding</keyword>
<comment type="caution">
    <text evidence="6">The sequence shown here is derived from an EMBL/GenBank/DDBJ whole genome shotgun (WGS) entry which is preliminary data.</text>
</comment>
<dbReference type="PROSITE" id="PS50977">
    <property type="entry name" value="HTH_TETR_2"/>
    <property type="match status" value="1"/>
</dbReference>
<organism evidence="6 7">
    <name type="scientific">Pseudohalocynthiibacter aestuariivivens</name>
    <dbReference type="NCBI Taxonomy" id="1591409"/>
    <lineage>
        <taxon>Bacteria</taxon>
        <taxon>Pseudomonadati</taxon>
        <taxon>Pseudomonadota</taxon>
        <taxon>Alphaproteobacteria</taxon>
        <taxon>Rhodobacterales</taxon>
        <taxon>Paracoccaceae</taxon>
        <taxon>Pseudohalocynthiibacter</taxon>
    </lineage>
</organism>
<keyword evidence="1" id="KW-0805">Transcription regulation</keyword>
<sequence length="185" mass="20347">MNMLETDTRTRLIKTAARLFREKGFHGTGIAEILLKSETPKGSLYHHFPAGKADLAKAAASWASEGMLEIIDAAFEGASDFQDGATTLCYKLAKFFDTAQEWQSCPVSSALFDGPGNEEFRDFADQIYTDWTESIIRQASRLGLETDDAGKAAETLLLAIQGGWTMARAKRSSDVLRRIPSLLYG</sequence>
<dbReference type="PANTHER" id="PTHR47506:SF3">
    <property type="entry name" value="HTH-TYPE TRANSCRIPTIONAL REGULATOR LMRA"/>
    <property type="match status" value="1"/>
</dbReference>
<reference evidence="6 7" key="1">
    <citation type="submission" date="2024-09" db="EMBL/GenBank/DDBJ databases">
        <authorList>
            <person name="Sun Q."/>
            <person name="Mori K."/>
        </authorList>
    </citation>
    <scope>NUCLEOTIDE SEQUENCE [LARGE SCALE GENOMIC DNA]</scope>
    <source>
        <strain evidence="6 7">CECT 8726</strain>
    </source>
</reference>
<gene>
    <name evidence="6" type="ORF">ACFFUT_15125</name>
</gene>
<name>A0ABV5JI28_9RHOB</name>
<evidence type="ECO:0000256" key="3">
    <source>
        <dbReference type="ARBA" id="ARBA00023163"/>
    </source>
</evidence>
<feature type="domain" description="HTH tetR-type" evidence="5">
    <location>
        <begin position="6"/>
        <end position="66"/>
    </location>
</feature>
<dbReference type="InterPro" id="IPR001647">
    <property type="entry name" value="HTH_TetR"/>
</dbReference>
<evidence type="ECO:0000256" key="2">
    <source>
        <dbReference type="ARBA" id="ARBA00023125"/>
    </source>
</evidence>
<evidence type="ECO:0000259" key="5">
    <source>
        <dbReference type="PROSITE" id="PS50977"/>
    </source>
</evidence>
<dbReference type="Gene3D" id="1.10.357.10">
    <property type="entry name" value="Tetracycline Repressor, domain 2"/>
    <property type="match status" value="1"/>
</dbReference>
<proteinExistence type="predicted"/>
<evidence type="ECO:0000256" key="1">
    <source>
        <dbReference type="ARBA" id="ARBA00023015"/>
    </source>
</evidence>
<dbReference type="EMBL" id="JBHMEA010000048">
    <property type="protein sequence ID" value="MFB9233122.1"/>
    <property type="molecule type" value="Genomic_DNA"/>
</dbReference>
<dbReference type="PANTHER" id="PTHR47506">
    <property type="entry name" value="TRANSCRIPTIONAL REGULATORY PROTEIN"/>
    <property type="match status" value="1"/>
</dbReference>
<dbReference type="SUPFAM" id="SSF48498">
    <property type="entry name" value="Tetracyclin repressor-like, C-terminal domain"/>
    <property type="match status" value="1"/>
</dbReference>
<protein>
    <submittedName>
        <fullName evidence="6">TetR/AcrR family transcriptional regulator</fullName>
    </submittedName>
</protein>
<accession>A0ABV5JI28</accession>
<evidence type="ECO:0000313" key="6">
    <source>
        <dbReference type="EMBL" id="MFB9233122.1"/>
    </source>
</evidence>
<dbReference type="SUPFAM" id="SSF46689">
    <property type="entry name" value="Homeodomain-like"/>
    <property type="match status" value="1"/>
</dbReference>
<evidence type="ECO:0000256" key="4">
    <source>
        <dbReference type="PROSITE-ProRule" id="PRU00335"/>
    </source>
</evidence>
<feature type="DNA-binding region" description="H-T-H motif" evidence="4">
    <location>
        <begin position="29"/>
        <end position="48"/>
    </location>
</feature>
<dbReference type="InterPro" id="IPR009057">
    <property type="entry name" value="Homeodomain-like_sf"/>
</dbReference>
<dbReference type="InterPro" id="IPR036271">
    <property type="entry name" value="Tet_transcr_reg_TetR-rel_C_sf"/>
</dbReference>
<dbReference type="Proteomes" id="UP001589683">
    <property type="component" value="Unassembled WGS sequence"/>
</dbReference>
<dbReference type="InterPro" id="IPR054156">
    <property type="entry name" value="YxaF_TetR_C"/>
</dbReference>
<dbReference type="RefSeq" id="WP_213889267.1">
    <property type="nucleotide sequence ID" value="NZ_JAGFNU010000006.1"/>
</dbReference>
<evidence type="ECO:0000313" key="7">
    <source>
        <dbReference type="Proteomes" id="UP001589683"/>
    </source>
</evidence>
<keyword evidence="7" id="KW-1185">Reference proteome</keyword>